<sequence>MSLTTLFIIVLILALVAVLPTWPWSRRWRWVPSIIMATILAVVIFLAQAGRF</sequence>
<keyword evidence="1" id="KW-0812">Transmembrane</keyword>
<protein>
    <recommendedName>
        <fullName evidence="3">DUF3309 domain-containing protein</fullName>
    </recommendedName>
</protein>
<keyword evidence="1" id="KW-0472">Membrane</keyword>
<organism evidence="2">
    <name type="scientific">uncultured bacterium HF130_12L15</name>
    <dbReference type="NCBI Taxonomy" id="710815"/>
    <lineage>
        <taxon>Bacteria</taxon>
        <taxon>environmental samples</taxon>
    </lineage>
</organism>
<dbReference type="EMBL" id="GU474836">
    <property type="protein sequence ID" value="ADI16378.1"/>
    <property type="molecule type" value="Genomic_DNA"/>
</dbReference>
<dbReference type="Pfam" id="PF11752">
    <property type="entry name" value="DUF3309"/>
    <property type="match status" value="1"/>
</dbReference>
<proteinExistence type="predicted"/>
<evidence type="ECO:0000256" key="1">
    <source>
        <dbReference type="SAM" id="Phobius"/>
    </source>
</evidence>
<name>E0XPN7_9BACT</name>
<evidence type="ECO:0008006" key="3">
    <source>
        <dbReference type="Google" id="ProtNLM"/>
    </source>
</evidence>
<dbReference type="AlphaFoldDB" id="E0XPN7"/>
<feature type="transmembrane region" description="Helical" evidence="1">
    <location>
        <begin position="30"/>
        <end position="47"/>
    </location>
</feature>
<dbReference type="InterPro" id="IPR021738">
    <property type="entry name" value="DUF3309"/>
</dbReference>
<evidence type="ECO:0000313" key="2">
    <source>
        <dbReference type="EMBL" id="ADI16378.1"/>
    </source>
</evidence>
<accession>E0XPN7</accession>
<reference evidence="2" key="1">
    <citation type="journal article" date="2011" name="Environ. Microbiol.">
        <title>Time-series analyses of Monterey Bay coastal microbial picoplankton using a 'genome proxy' microarray.</title>
        <authorList>
            <person name="Rich V.I."/>
            <person name="Pham V.D."/>
            <person name="Eppley J."/>
            <person name="Shi Y."/>
            <person name="DeLong E.F."/>
        </authorList>
    </citation>
    <scope>NUCLEOTIDE SEQUENCE</scope>
</reference>
<keyword evidence="1" id="KW-1133">Transmembrane helix</keyword>